<reference evidence="2" key="1">
    <citation type="submission" date="2018-04" db="EMBL/GenBank/DDBJ databases">
        <authorList>
            <person name="Cornet L."/>
        </authorList>
    </citation>
    <scope>NUCLEOTIDE SEQUENCE [LARGE SCALE GENOMIC DNA]</scope>
</reference>
<dbReference type="EMBL" id="QBMP01000043">
    <property type="protein sequence ID" value="PZO57846.1"/>
    <property type="molecule type" value="Genomic_DNA"/>
</dbReference>
<accession>A0A2W4XKE9</accession>
<sequence length="81" mass="8876">MRLARLYSVTGGTVYLQRPNWSVFYATYPRTMLTGDDLLDVPVGAEVVLLCPDGNRRNWLGAGISNVGSVCLGTPRIAHPR</sequence>
<dbReference type="Proteomes" id="UP000249794">
    <property type="component" value="Unassembled WGS sequence"/>
</dbReference>
<name>A0A2W4XKE9_9CYAN</name>
<organism evidence="1 2">
    <name type="scientific">Phormidesmis priestleyi</name>
    <dbReference type="NCBI Taxonomy" id="268141"/>
    <lineage>
        <taxon>Bacteria</taxon>
        <taxon>Bacillati</taxon>
        <taxon>Cyanobacteriota</taxon>
        <taxon>Cyanophyceae</taxon>
        <taxon>Leptolyngbyales</taxon>
        <taxon>Leptolyngbyaceae</taxon>
        <taxon>Phormidesmis</taxon>
    </lineage>
</organism>
<reference evidence="1 2" key="2">
    <citation type="submission" date="2018-06" db="EMBL/GenBank/DDBJ databases">
        <title>Metagenomic assembly of (sub)arctic Cyanobacteria and their associated microbiome from non-axenic cultures.</title>
        <authorList>
            <person name="Baurain D."/>
        </authorList>
    </citation>
    <scope>NUCLEOTIDE SEQUENCE [LARGE SCALE GENOMIC DNA]</scope>
    <source>
        <strain evidence="1">ULC027bin1</strain>
    </source>
</reference>
<comment type="caution">
    <text evidence="1">The sequence shown here is derived from an EMBL/GenBank/DDBJ whole genome shotgun (WGS) entry which is preliminary data.</text>
</comment>
<protein>
    <submittedName>
        <fullName evidence="1">Uncharacterized protein</fullName>
    </submittedName>
</protein>
<evidence type="ECO:0000313" key="1">
    <source>
        <dbReference type="EMBL" id="PZO57846.1"/>
    </source>
</evidence>
<gene>
    <name evidence="1" type="ORF">DCF15_06195</name>
</gene>
<proteinExistence type="predicted"/>
<evidence type="ECO:0000313" key="2">
    <source>
        <dbReference type="Proteomes" id="UP000249794"/>
    </source>
</evidence>
<dbReference type="AlphaFoldDB" id="A0A2W4XKE9"/>